<sequence>MKCRDKFLFRTVAETMFELEKGTYANSTIKAWRSKLKRIVTFFGELDIRDIVRSCILRYLHAHNDLTNKTLNEDLTLIRKVFTFAVGDRLITQSPVDGIHNLQNAPISCNPFTLNDITRLTHQAAACSSVKNGVLLACHTGLRKSEWLALVVDDYDPVKRELKVERACVVNHFKRPKTTGSKRRIQLSKTAQKIIENQLSLIFGLAAQEIHITENDQKTRTKLTAKPLFPNLDTGKFYQKDKAIDRTFKNWLVTANVAHRGASQARHTFASQAILSGANLYWIRSQLGHNTLDMLYKHYSKWIEEDAKDYPNLIDLHFQKAANSVDKPIL</sequence>
<dbReference type="RefSeq" id="WP_102267052.1">
    <property type="nucleotide sequence ID" value="NZ_MCSH01000080.1"/>
</dbReference>
<feature type="domain" description="Core-binding (CB)" evidence="6">
    <location>
        <begin position="1"/>
        <end position="86"/>
    </location>
</feature>
<keyword evidence="1" id="KW-0229">DNA integration</keyword>
<dbReference type="PANTHER" id="PTHR30349:SF36">
    <property type="entry name" value="PROPHAGE INTEGRASE INTR-RELATED"/>
    <property type="match status" value="1"/>
</dbReference>
<evidence type="ECO:0000256" key="4">
    <source>
        <dbReference type="PROSITE-ProRule" id="PRU01248"/>
    </source>
</evidence>
<dbReference type="InterPro" id="IPR053876">
    <property type="entry name" value="Phage_int_M"/>
</dbReference>
<protein>
    <recommendedName>
        <fullName evidence="9">Integrase</fullName>
    </recommendedName>
</protein>
<dbReference type="GO" id="GO:0003677">
    <property type="term" value="F:DNA binding"/>
    <property type="evidence" value="ECO:0007669"/>
    <property type="project" value="UniProtKB-UniRule"/>
</dbReference>
<gene>
    <name evidence="7" type="ORF">BCV30_17115</name>
</gene>
<dbReference type="PROSITE" id="PS51898">
    <property type="entry name" value="TYR_RECOMBINASE"/>
    <property type="match status" value="1"/>
</dbReference>
<comment type="caution">
    <text evidence="7">The sequence shown here is derived from an EMBL/GenBank/DDBJ whole genome shotgun (WGS) entry which is preliminary data.</text>
</comment>
<evidence type="ECO:0000313" key="8">
    <source>
        <dbReference type="Proteomes" id="UP000235778"/>
    </source>
</evidence>
<feature type="domain" description="Tyr recombinase" evidence="5">
    <location>
        <begin position="107"/>
        <end position="312"/>
    </location>
</feature>
<dbReference type="SUPFAM" id="SSF56349">
    <property type="entry name" value="DNA breaking-rejoining enzymes"/>
    <property type="match status" value="1"/>
</dbReference>
<dbReference type="InterPro" id="IPR010998">
    <property type="entry name" value="Integrase_recombinase_N"/>
</dbReference>
<evidence type="ECO:0008006" key="9">
    <source>
        <dbReference type="Google" id="ProtNLM"/>
    </source>
</evidence>
<dbReference type="AlphaFoldDB" id="A0A2N7BK45"/>
<evidence type="ECO:0000313" key="7">
    <source>
        <dbReference type="EMBL" id="PME57853.1"/>
    </source>
</evidence>
<dbReference type="Pfam" id="PF00589">
    <property type="entry name" value="Phage_integrase"/>
    <property type="match status" value="1"/>
</dbReference>
<keyword evidence="2 4" id="KW-0238">DNA-binding</keyword>
<dbReference type="GO" id="GO:0015074">
    <property type="term" value="P:DNA integration"/>
    <property type="evidence" value="ECO:0007669"/>
    <property type="project" value="UniProtKB-KW"/>
</dbReference>
<dbReference type="InterPro" id="IPR050090">
    <property type="entry name" value="Tyrosine_recombinase_XerCD"/>
</dbReference>
<dbReference type="InterPro" id="IPR002104">
    <property type="entry name" value="Integrase_catalytic"/>
</dbReference>
<dbReference type="Pfam" id="PF22022">
    <property type="entry name" value="Phage_int_M"/>
    <property type="match status" value="1"/>
</dbReference>
<dbReference type="PANTHER" id="PTHR30349">
    <property type="entry name" value="PHAGE INTEGRASE-RELATED"/>
    <property type="match status" value="1"/>
</dbReference>
<dbReference type="InterPro" id="IPR013762">
    <property type="entry name" value="Integrase-like_cat_sf"/>
</dbReference>
<reference evidence="8" key="1">
    <citation type="submission" date="2016-07" db="EMBL/GenBank/DDBJ databases">
        <title>Nontailed viruses are major unrecognized killers of bacteria in the ocean.</title>
        <authorList>
            <person name="Kauffman K."/>
            <person name="Hussain F."/>
            <person name="Yang J."/>
            <person name="Arevalo P."/>
            <person name="Brown J."/>
            <person name="Cutler M."/>
            <person name="Kelly L."/>
            <person name="Polz M.F."/>
        </authorList>
    </citation>
    <scope>NUCLEOTIDE SEQUENCE [LARGE SCALE GENOMIC DNA]</scope>
    <source>
        <strain evidence="8">10N.286.55.C1</strain>
    </source>
</reference>
<keyword evidence="3" id="KW-0233">DNA recombination</keyword>
<dbReference type="InterPro" id="IPR011010">
    <property type="entry name" value="DNA_brk_join_enz"/>
</dbReference>
<dbReference type="GO" id="GO:0006310">
    <property type="term" value="P:DNA recombination"/>
    <property type="evidence" value="ECO:0007669"/>
    <property type="project" value="UniProtKB-KW"/>
</dbReference>
<dbReference type="EMBL" id="MCSI01000162">
    <property type="protein sequence ID" value="PME57853.1"/>
    <property type="molecule type" value="Genomic_DNA"/>
</dbReference>
<dbReference type="PROSITE" id="PS51900">
    <property type="entry name" value="CB"/>
    <property type="match status" value="1"/>
</dbReference>
<dbReference type="InterPro" id="IPR044068">
    <property type="entry name" value="CB"/>
</dbReference>
<accession>A0A2N7BK45</accession>
<dbReference type="Gene3D" id="1.10.150.130">
    <property type="match status" value="1"/>
</dbReference>
<evidence type="ECO:0000256" key="1">
    <source>
        <dbReference type="ARBA" id="ARBA00022908"/>
    </source>
</evidence>
<name>A0A2N7BK45_9VIBR</name>
<evidence type="ECO:0000259" key="5">
    <source>
        <dbReference type="PROSITE" id="PS51898"/>
    </source>
</evidence>
<evidence type="ECO:0000256" key="2">
    <source>
        <dbReference type="ARBA" id="ARBA00023125"/>
    </source>
</evidence>
<proteinExistence type="predicted"/>
<evidence type="ECO:0000256" key="3">
    <source>
        <dbReference type="ARBA" id="ARBA00023172"/>
    </source>
</evidence>
<organism evidence="7 8">
    <name type="scientific">Vibrio lentus</name>
    <dbReference type="NCBI Taxonomy" id="136468"/>
    <lineage>
        <taxon>Bacteria</taxon>
        <taxon>Pseudomonadati</taxon>
        <taxon>Pseudomonadota</taxon>
        <taxon>Gammaproteobacteria</taxon>
        <taxon>Vibrionales</taxon>
        <taxon>Vibrionaceae</taxon>
        <taxon>Vibrio</taxon>
    </lineage>
</organism>
<dbReference type="Proteomes" id="UP000235778">
    <property type="component" value="Unassembled WGS sequence"/>
</dbReference>
<dbReference type="Gene3D" id="1.10.443.10">
    <property type="entry name" value="Intergrase catalytic core"/>
    <property type="match status" value="1"/>
</dbReference>
<evidence type="ECO:0000259" key="6">
    <source>
        <dbReference type="PROSITE" id="PS51900"/>
    </source>
</evidence>